<proteinExistence type="predicted"/>
<dbReference type="EMBL" id="JACHVC010000012">
    <property type="protein sequence ID" value="MBC2606992.1"/>
    <property type="molecule type" value="Genomic_DNA"/>
</dbReference>
<name>A0A7X1B7I4_9BACT</name>
<keyword evidence="2" id="KW-1185">Reference proteome</keyword>
<organism evidence="1 2">
    <name type="scientific">Pelagicoccus albus</name>
    <dbReference type="NCBI Taxonomy" id="415222"/>
    <lineage>
        <taxon>Bacteria</taxon>
        <taxon>Pseudomonadati</taxon>
        <taxon>Verrucomicrobiota</taxon>
        <taxon>Opitutia</taxon>
        <taxon>Puniceicoccales</taxon>
        <taxon>Pelagicoccaceae</taxon>
        <taxon>Pelagicoccus</taxon>
    </lineage>
</organism>
<comment type="caution">
    <text evidence="1">The sequence shown here is derived from an EMBL/GenBank/DDBJ whole genome shotgun (WGS) entry which is preliminary data.</text>
</comment>
<reference evidence="1 2" key="1">
    <citation type="submission" date="2020-07" db="EMBL/GenBank/DDBJ databases">
        <authorList>
            <person name="Feng X."/>
        </authorList>
    </citation>
    <scope>NUCLEOTIDE SEQUENCE [LARGE SCALE GENOMIC DNA]</scope>
    <source>
        <strain evidence="1 2">JCM23202</strain>
    </source>
</reference>
<sequence>MTDTTTARDLAKKIEWVGLRNLSHTEKLRVGEDLVGISCYLPRLIALALWSFYGQTPPDYLITRGSESSLDTYRERERSKSYISELMADYRDED</sequence>
<dbReference type="Proteomes" id="UP000526501">
    <property type="component" value="Unassembled WGS sequence"/>
</dbReference>
<protein>
    <submittedName>
        <fullName evidence="1">Uncharacterized protein</fullName>
    </submittedName>
</protein>
<evidence type="ECO:0000313" key="2">
    <source>
        <dbReference type="Proteomes" id="UP000526501"/>
    </source>
</evidence>
<evidence type="ECO:0000313" key="1">
    <source>
        <dbReference type="EMBL" id="MBC2606992.1"/>
    </source>
</evidence>
<accession>A0A7X1B7I4</accession>
<gene>
    <name evidence="1" type="ORF">H5P27_13140</name>
</gene>
<dbReference type="RefSeq" id="WP_185660857.1">
    <property type="nucleotide sequence ID" value="NZ_CAWPOO010000012.1"/>
</dbReference>
<dbReference type="AlphaFoldDB" id="A0A7X1B7I4"/>